<dbReference type="Gene3D" id="3.10.290.10">
    <property type="entry name" value="RNA-binding S4 domain"/>
    <property type="match status" value="1"/>
</dbReference>
<dbReference type="RefSeq" id="WP_077198340.1">
    <property type="nucleotide sequence ID" value="NZ_LBFC01000018.1"/>
</dbReference>
<feature type="domain" description="RNA-binding S4" evidence="9">
    <location>
        <begin position="10"/>
        <end position="74"/>
    </location>
</feature>
<gene>
    <name evidence="10" type="ORF">XJ44_05450</name>
</gene>
<comment type="similarity">
    <text evidence="3 8">Belongs to the pseudouridine synthase RluA family.</text>
</comment>
<dbReference type="CDD" id="cd00165">
    <property type="entry name" value="S4"/>
    <property type="match status" value="1"/>
</dbReference>
<accession>A0ABX3IHB7</accession>
<evidence type="ECO:0000256" key="7">
    <source>
        <dbReference type="PROSITE-ProRule" id="PRU00182"/>
    </source>
</evidence>
<evidence type="ECO:0000256" key="2">
    <source>
        <dbReference type="ARBA" id="ARBA00002876"/>
    </source>
</evidence>
<dbReference type="InterPro" id="IPR006145">
    <property type="entry name" value="PsdUridine_synth_RsuA/RluA"/>
</dbReference>
<dbReference type="InterPro" id="IPR006224">
    <property type="entry name" value="PsdUridine_synth_RluA-like_CS"/>
</dbReference>
<evidence type="ECO:0000256" key="4">
    <source>
        <dbReference type="ARBA" id="ARBA00022552"/>
    </source>
</evidence>
<dbReference type="EC" id="5.4.99.-" evidence="8"/>
<comment type="caution">
    <text evidence="10">The sequence shown here is derived from an EMBL/GenBank/DDBJ whole genome shotgun (WGS) entry which is preliminary data.</text>
</comment>
<dbReference type="PROSITE" id="PS50889">
    <property type="entry name" value="S4"/>
    <property type="match status" value="1"/>
</dbReference>
<dbReference type="SUPFAM" id="SSF55120">
    <property type="entry name" value="Pseudouridine synthase"/>
    <property type="match status" value="1"/>
</dbReference>
<dbReference type="EMBL" id="LBFC01000018">
    <property type="protein sequence ID" value="ONN27226.1"/>
    <property type="molecule type" value="Genomic_DNA"/>
</dbReference>
<evidence type="ECO:0000313" key="11">
    <source>
        <dbReference type="Proteomes" id="UP000242616"/>
    </source>
</evidence>
<keyword evidence="4" id="KW-0698">rRNA processing</keyword>
<dbReference type="PANTHER" id="PTHR21600">
    <property type="entry name" value="MITOCHONDRIAL RNA PSEUDOURIDINE SYNTHASE"/>
    <property type="match status" value="1"/>
</dbReference>
<evidence type="ECO:0000256" key="8">
    <source>
        <dbReference type="RuleBase" id="RU362028"/>
    </source>
</evidence>
<dbReference type="CDD" id="cd02869">
    <property type="entry name" value="PseudoU_synth_RluA_like"/>
    <property type="match status" value="1"/>
</dbReference>
<evidence type="ECO:0000256" key="3">
    <source>
        <dbReference type="ARBA" id="ARBA00010876"/>
    </source>
</evidence>
<dbReference type="PROSITE" id="PS01129">
    <property type="entry name" value="PSI_RLU"/>
    <property type="match status" value="1"/>
</dbReference>
<dbReference type="InterPro" id="IPR050188">
    <property type="entry name" value="RluA_PseudoU_synthase"/>
</dbReference>
<evidence type="ECO:0000256" key="5">
    <source>
        <dbReference type="ARBA" id="ARBA00022884"/>
    </source>
</evidence>
<evidence type="ECO:0000313" key="10">
    <source>
        <dbReference type="EMBL" id="ONN27226.1"/>
    </source>
</evidence>
<evidence type="ECO:0000256" key="6">
    <source>
        <dbReference type="ARBA" id="ARBA00023235"/>
    </source>
</evidence>
<dbReference type="PANTHER" id="PTHR21600:SF92">
    <property type="entry name" value="RIBOSOMAL LARGE SUBUNIT PSEUDOURIDINE SYNTHASE C"/>
    <property type="match status" value="1"/>
</dbReference>
<keyword evidence="11" id="KW-1185">Reference proteome</keyword>
<keyword evidence="5 7" id="KW-0694">RNA-binding</keyword>
<comment type="catalytic activity">
    <reaction evidence="1">
        <text>uridine(955/2504/2580) in 23S rRNA = pseudouridine(955/2504/2580) in 23S rRNA</text>
        <dbReference type="Rhea" id="RHEA:42528"/>
        <dbReference type="Rhea" id="RHEA-COMP:10099"/>
        <dbReference type="Rhea" id="RHEA-COMP:10100"/>
        <dbReference type="ChEBI" id="CHEBI:65314"/>
        <dbReference type="ChEBI" id="CHEBI:65315"/>
        <dbReference type="EC" id="5.4.99.24"/>
    </reaction>
</comment>
<protein>
    <recommendedName>
        <fullName evidence="8">Pseudouridine synthase</fullName>
        <ecNumber evidence="8">5.4.99.-</ecNumber>
    </recommendedName>
</protein>
<name>A0ABX3IHB7_9BACT</name>
<dbReference type="SUPFAM" id="SSF55174">
    <property type="entry name" value="Alpha-L RNA-binding motif"/>
    <property type="match status" value="1"/>
</dbReference>
<dbReference type="Pfam" id="PF01479">
    <property type="entry name" value="S4"/>
    <property type="match status" value="1"/>
</dbReference>
<comment type="catalytic activity">
    <reaction evidence="8">
        <text>a uridine in RNA = a pseudouridine in RNA</text>
        <dbReference type="Rhea" id="RHEA:48348"/>
        <dbReference type="Rhea" id="RHEA-COMP:12068"/>
        <dbReference type="Rhea" id="RHEA-COMP:12069"/>
        <dbReference type="ChEBI" id="CHEBI:65314"/>
        <dbReference type="ChEBI" id="CHEBI:65315"/>
    </reaction>
</comment>
<dbReference type="Pfam" id="PF00849">
    <property type="entry name" value="PseudoU_synth_2"/>
    <property type="match status" value="1"/>
</dbReference>
<proteinExistence type="inferred from homology"/>
<dbReference type="Gene3D" id="3.30.2350.10">
    <property type="entry name" value="Pseudouridine synthase"/>
    <property type="match status" value="1"/>
</dbReference>
<evidence type="ECO:0000256" key="1">
    <source>
        <dbReference type="ARBA" id="ARBA00000381"/>
    </source>
</evidence>
<keyword evidence="6 8" id="KW-0413">Isomerase</keyword>
<sequence>MIVTEKNYYSRLDKFLRKELKNLPLSAIYKLIRKGKIIVNGKKIKDPSYKLEVGDEININEDTSKYNREKNNQIIPIKMEFDIIYEDESILIINKPAGIPIHPGKGTHIATLIEGLMYLGKKKDFTPYLVHRLDKHTSGVFIVAKNVNSAREISDIISSRNIKKKYVTLCIGNPKRTEKIEIPLDSKYAKTIYNKKKTFKTDLGYFSLLDVEIKTGRKHQIRKHLSLIGYPVVGDNLYGNKKLNREFKRKYGLKRYFLHCSEMTFVYKNKKIRAIAPLAKDLQETLKALKMEE</sequence>
<dbReference type="InterPro" id="IPR002942">
    <property type="entry name" value="S4_RNA-bd"/>
</dbReference>
<dbReference type="InterPro" id="IPR006225">
    <property type="entry name" value="PsdUridine_synth_RluC/D"/>
</dbReference>
<evidence type="ECO:0000259" key="9">
    <source>
        <dbReference type="SMART" id="SM00363"/>
    </source>
</evidence>
<dbReference type="Proteomes" id="UP000242616">
    <property type="component" value="Unassembled WGS sequence"/>
</dbReference>
<comment type="function">
    <text evidence="2">Responsible for synthesis of pseudouridine from uracil at positions 955, 2504 and 2580 in 23S ribosomal RNA.</text>
</comment>
<dbReference type="InterPro" id="IPR036986">
    <property type="entry name" value="S4_RNA-bd_sf"/>
</dbReference>
<reference evidence="10 11" key="1">
    <citation type="submission" date="2015-06" db="EMBL/GenBank/DDBJ databases">
        <title>Genome sequencing of Thermotogales isolates from hydrothermal vents.</title>
        <authorList>
            <person name="Haverkamp T.H."/>
            <person name="Kublanov I.V."/>
            <person name="Nesbo C.L."/>
        </authorList>
    </citation>
    <scope>NUCLEOTIDE SEQUENCE [LARGE SCALE GENOMIC DNA]</scope>
    <source>
        <strain evidence="11">ik275mar</strain>
    </source>
</reference>
<dbReference type="SMART" id="SM00363">
    <property type="entry name" value="S4"/>
    <property type="match status" value="1"/>
</dbReference>
<dbReference type="InterPro" id="IPR020103">
    <property type="entry name" value="PsdUridine_synth_cat_dom_sf"/>
</dbReference>
<dbReference type="NCBIfam" id="TIGR00005">
    <property type="entry name" value="rluA_subfam"/>
    <property type="match status" value="1"/>
</dbReference>
<organism evidence="10 11">
    <name type="scientific">Thermosipho affectus</name>
    <dbReference type="NCBI Taxonomy" id="660294"/>
    <lineage>
        <taxon>Bacteria</taxon>
        <taxon>Thermotogati</taxon>
        <taxon>Thermotogota</taxon>
        <taxon>Thermotogae</taxon>
        <taxon>Thermotogales</taxon>
        <taxon>Fervidobacteriaceae</taxon>
        <taxon>Thermosipho</taxon>
    </lineage>
</organism>